<evidence type="ECO:0000313" key="4">
    <source>
        <dbReference type="Proteomes" id="UP000182840"/>
    </source>
</evidence>
<keyword evidence="4" id="KW-1185">Reference proteome</keyword>
<accession>A0A1L3SZX6</accession>
<keyword evidence="2" id="KW-1133">Transmembrane helix</keyword>
<dbReference type="EMBL" id="CP018172">
    <property type="protein sequence ID" value="APH74948.1"/>
    <property type="molecule type" value="Genomic_DNA"/>
</dbReference>
<feature type="transmembrane region" description="Helical" evidence="2">
    <location>
        <begin position="7"/>
        <end position="32"/>
    </location>
</feature>
<evidence type="ECO:0000256" key="1">
    <source>
        <dbReference type="SAM" id="MobiDB-lite"/>
    </source>
</evidence>
<gene>
    <name evidence="3" type="ORF">BSQ44_26075</name>
</gene>
<feature type="region of interest" description="Disordered" evidence="1">
    <location>
        <begin position="68"/>
        <end position="103"/>
    </location>
</feature>
<reference evidence="3 4" key="1">
    <citation type="submission" date="2016-11" db="EMBL/GenBank/DDBJ databases">
        <title>Mesorhizobium oceanicum sp. nov., isolated from deep seawater in South China Sea.</title>
        <authorList>
            <person name="Fu G.-Y."/>
        </authorList>
    </citation>
    <scope>NUCLEOTIDE SEQUENCE [LARGE SCALE GENOMIC DNA]</scope>
    <source>
        <strain evidence="3 4">B7</strain>
        <plasmid evidence="4">Plasmid unnamed1</plasmid>
    </source>
</reference>
<proteinExistence type="predicted"/>
<dbReference type="Proteomes" id="UP000182840">
    <property type="component" value="Plasmid unnamed1"/>
</dbReference>
<feature type="compositionally biased region" description="Basic residues" evidence="1">
    <location>
        <begin position="85"/>
        <end position="95"/>
    </location>
</feature>
<keyword evidence="2" id="KW-0812">Transmembrane</keyword>
<name>A0A1L3SZX6_9HYPH</name>
<geneLocation type="plasmid" evidence="3">
    <name>unnamed1</name>
</geneLocation>
<evidence type="ECO:0000313" key="3">
    <source>
        <dbReference type="EMBL" id="APH74948.1"/>
    </source>
</evidence>
<sequence length="103" mass="10968">MNWLKSSAFVVPGSLGFGILAFAAGTILQVSVSTLLAVPFRAEFWALPNMVIAGIATAVALRFLRKRQSSAGSGVREHDGINSRAAKRRAQRAARSKAQIDQG</sequence>
<dbReference type="KEGG" id="meso:BSQ44_26075"/>
<dbReference type="AlphaFoldDB" id="A0A1L3SZX6"/>
<feature type="transmembrane region" description="Helical" evidence="2">
    <location>
        <begin position="44"/>
        <end position="64"/>
    </location>
</feature>
<keyword evidence="2" id="KW-0472">Membrane</keyword>
<keyword evidence="3" id="KW-0614">Plasmid</keyword>
<organism evidence="3 4">
    <name type="scientific">Aquibium oceanicum</name>
    <dbReference type="NCBI Taxonomy" id="1670800"/>
    <lineage>
        <taxon>Bacteria</taxon>
        <taxon>Pseudomonadati</taxon>
        <taxon>Pseudomonadota</taxon>
        <taxon>Alphaproteobacteria</taxon>
        <taxon>Hyphomicrobiales</taxon>
        <taxon>Phyllobacteriaceae</taxon>
        <taxon>Aquibium</taxon>
    </lineage>
</organism>
<evidence type="ECO:0000256" key="2">
    <source>
        <dbReference type="SAM" id="Phobius"/>
    </source>
</evidence>
<protein>
    <submittedName>
        <fullName evidence="3">Uncharacterized protein</fullName>
    </submittedName>
</protein>